<comment type="subcellular location">
    <subcellularLocation>
        <location evidence="10">Endoplasmic reticulum membrane</location>
        <topology evidence="10">Multi-pass membrane protein</topology>
    </subcellularLocation>
    <subcellularLocation>
        <location evidence="1">Membrane</location>
        <topology evidence="1">Multi-pass membrane protein</topology>
    </subcellularLocation>
</comment>
<keyword evidence="5 11" id="KW-0808">Transferase</keyword>
<organism evidence="11 12">
    <name type="scientific">Sistotremastrum niveocremeum HHB9708</name>
    <dbReference type="NCBI Taxonomy" id="1314777"/>
    <lineage>
        <taxon>Eukaryota</taxon>
        <taxon>Fungi</taxon>
        <taxon>Dikarya</taxon>
        <taxon>Basidiomycota</taxon>
        <taxon>Agaricomycotina</taxon>
        <taxon>Agaricomycetes</taxon>
        <taxon>Sistotremastrales</taxon>
        <taxon>Sistotremastraceae</taxon>
        <taxon>Sertulicium</taxon>
        <taxon>Sertulicium niveocremeum</taxon>
    </lineage>
</organism>
<keyword evidence="12" id="KW-1185">Reference proteome</keyword>
<dbReference type="PANTHER" id="PTHR12714:SF9">
    <property type="entry name" value="PROTEIN-S-ISOPRENYLCYSTEINE O-METHYLTRANSFERASE"/>
    <property type="match status" value="1"/>
</dbReference>
<evidence type="ECO:0000256" key="9">
    <source>
        <dbReference type="ARBA" id="ARBA00023136"/>
    </source>
</evidence>
<feature type="transmembrane region" description="Helical" evidence="10">
    <location>
        <begin position="63"/>
        <end position="80"/>
    </location>
</feature>
<evidence type="ECO:0000256" key="2">
    <source>
        <dbReference type="ARBA" id="ARBA00009140"/>
    </source>
</evidence>
<feature type="transmembrane region" description="Helical" evidence="10">
    <location>
        <begin position="100"/>
        <end position="119"/>
    </location>
</feature>
<dbReference type="AlphaFoldDB" id="A0A164ZEN7"/>
<dbReference type="Pfam" id="PF04140">
    <property type="entry name" value="ICMT"/>
    <property type="match status" value="1"/>
</dbReference>
<sequence length="248" mass="28412">MTARPTRGLETNPSNSEFAPNELIPNTPLAASLISFILGGIFSLGAATYFLDVNKWWWCTSQLGFFLAAWAAFHWGEFAVTAGWNRDKCSIDSFLLDNGWLYHAAHGCALTEYILTLYFRPSWKTFPYYSFIGVLLVIVGQTLRSSAMIHASTNFSHQVQFRKAVDHTLVTSGVYAWFRHPSYAGFFYWGLGTQLVLQNPICFLLYAALLWRFFSRRIRAEEYALIKFFGDDYKQYRKAVGTRIPFIP</sequence>
<proteinExistence type="inferred from homology"/>
<evidence type="ECO:0000256" key="3">
    <source>
        <dbReference type="ARBA" id="ARBA00012151"/>
    </source>
</evidence>
<dbReference type="Proteomes" id="UP000076722">
    <property type="component" value="Unassembled WGS sequence"/>
</dbReference>
<dbReference type="GO" id="GO:0032259">
    <property type="term" value="P:methylation"/>
    <property type="evidence" value="ECO:0007669"/>
    <property type="project" value="UniProtKB-KW"/>
</dbReference>
<keyword evidence="9 10" id="KW-0472">Membrane</keyword>
<feature type="transmembrane region" description="Helical" evidence="10">
    <location>
        <begin position="186"/>
        <end position="209"/>
    </location>
</feature>
<evidence type="ECO:0000256" key="5">
    <source>
        <dbReference type="ARBA" id="ARBA00022679"/>
    </source>
</evidence>
<accession>A0A164ZEN7</accession>
<keyword evidence="10" id="KW-0256">Endoplasmic reticulum</keyword>
<evidence type="ECO:0000256" key="10">
    <source>
        <dbReference type="RuleBase" id="RU362022"/>
    </source>
</evidence>
<dbReference type="InterPro" id="IPR007269">
    <property type="entry name" value="ICMT_MeTrfase"/>
</dbReference>
<reference evidence="11 12" key="1">
    <citation type="journal article" date="2016" name="Mol. Biol. Evol.">
        <title>Comparative Genomics of Early-Diverging Mushroom-Forming Fungi Provides Insights into the Origins of Lignocellulose Decay Capabilities.</title>
        <authorList>
            <person name="Nagy L.G."/>
            <person name="Riley R."/>
            <person name="Tritt A."/>
            <person name="Adam C."/>
            <person name="Daum C."/>
            <person name="Floudas D."/>
            <person name="Sun H."/>
            <person name="Yadav J.S."/>
            <person name="Pangilinan J."/>
            <person name="Larsson K.H."/>
            <person name="Matsuura K."/>
            <person name="Barry K."/>
            <person name="Labutti K."/>
            <person name="Kuo R."/>
            <person name="Ohm R.A."/>
            <person name="Bhattacharya S.S."/>
            <person name="Shirouzu T."/>
            <person name="Yoshinaga Y."/>
            <person name="Martin F.M."/>
            <person name="Grigoriev I.V."/>
            <person name="Hibbett D.S."/>
        </authorList>
    </citation>
    <scope>NUCLEOTIDE SEQUENCE [LARGE SCALE GENOMIC DNA]</scope>
    <source>
        <strain evidence="11 12">HHB9708</strain>
    </source>
</reference>
<evidence type="ECO:0000313" key="11">
    <source>
        <dbReference type="EMBL" id="KZS97661.1"/>
    </source>
</evidence>
<dbReference type="EMBL" id="KV419396">
    <property type="protein sequence ID" value="KZS97661.1"/>
    <property type="molecule type" value="Genomic_DNA"/>
</dbReference>
<evidence type="ECO:0000256" key="1">
    <source>
        <dbReference type="ARBA" id="ARBA00004141"/>
    </source>
</evidence>
<evidence type="ECO:0000313" key="12">
    <source>
        <dbReference type="Proteomes" id="UP000076722"/>
    </source>
</evidence>
<keyword evidence="8 10" id="KW-1133">Transmembrane helix</keyword>
<dbReference type="OrthoDB" id="422086at2759"/>
<evidence type="ECO:0000256" key="7">
    <source>
        <dbReference type="ARBA" id="ARBA00022692"/>
    </source>
</evidence>
<gene>
    <name evidence="11" type="ORF">SISNIDRAFT_422965</name>
</gene>
<dbReference type="InterPro" id="IPR025770">
    <property type="entry name" value="PPMT_MeTrfase"/>
</dbReference>
<keyword evidence="4 10" id="KW-0489">Methyltransferase</keyword>
<comment type="similarity">
    <text evidence="2 10">Belongs to the class VI-like SAM-binding methyltransferase superfamily. Isoprenylcysteine carboxyl methyltransferase family.</text>
</comment>
<keyword evidence="6 10" id="KW-0949">S-adenosyl-L-methionine</keyword>
<evidence type="ECO:0000256" key="8">
    <source>
        <dbReference type="ARBA" id="ARBA00022989"/>
    </source>
</evidence>
<dbReference type="GO" id="GO:0004671">
    <property type="term" value="F:protein C-terminal S-isoprenylcysteine carboxyl O-methyltransferase activity"/>
    <property type="evidence" value="ECO:0007669"/>
    <property type="project" value="UniProtKB-EC"/>
</dbReference>
<dbReference type="EC" id="2.1.1.100" evidence="3 10"/>
<feature type="transmembrane region" description="Helical" evidence="10">
    <location>
        <begin position="126"/>
        <end position="143"/>
    </location>
</feature>
<dbReference type="Gene3D" id="1.20.120.1630">
    <property type="match status" value="1"/>
</dbReference>
<keyword evidence="7 10" id="KW-0812">Transmembrane</keyword>
<evidence type="ECO:0000256" key="6">
    <source>
        <dbReference type="ARBA" id="ARBA00022691"/>
    </source>
</evidence>
<comment type="catalytic activity">
    <reaction evidence="10">
        <text>[protein]-C-terminal S-[(2E,6E)-farnesyl]-L-cysteine + S-adenosyl-L-methionine = [protein]-C-terminal S-[(2E,6E)-farnesyl]-L-cysteine methyl ester + S-adenosyl-L-homocysteine</text>
        <dbReference type="Rhea" id="RHEA:21672"/>
        <dbReference type="Rhea" id="RHEA-COMP:12125"/>
        <dbReference type="Rhea" id="RHEA-COMP:12126"/>
        <dbReference type="ChEBI" id="CHEBI:57856"/>
        <dbReference type="ChEBI" id="CHEBI:59789"/>
        <dbReference type="ChEBI" id="CHEBI:90510"/>
        <dbReference type="ChEBI" id="CHEBI:90511"/>
        <dbReference type="EC" id="2.1.1.100"/>
    </reaction>
</comment>
<dbReference type="GO" id="GO:0005789">
    <property type="term" value="C:endoplasmic reticulum membrane"/>
    <property type="evidence" value="ECO:0007669"/>
    <property type="project" value="UniProtKB-SubCell"/>
</dbReference>
<evidence type="ECO:0000256" key="4">
    <source>
        <dbReference type="ARBA" id="ARBA00022603"/>
    </source>
</evidence>
<dbReference type="PANTHER" id="PTHR12714">
    <property type="entry name" value="PROTEIN-S ISOPRENYLCYSTEINE O-METHYLTRANSFERASE"/>
    <property type="match status" value="1"/>
</dbReference>
<name>A0A164ZEN7_9AGAM</name>
<dbReference type="STRING" id="1314777.A0A164ZEN7"/>
<feature type="transmembrane region" description="Helical" evidence="10">
    <location>
        <begin position="29"/>
        <end position="51"/>
    </location>
</feature>
<protein>
    <recommendedName>
        <fullName evidence="3 10">Protein-S-isoprenylcysteine O-methyltransferase</fullName>
        <ecNumber evidence="3 10">2.1.1.100</ecNumber>
    </recommendedName>
</protein>
<dbReference type="PROSITE" id="PS51564">
    <property type="entry name" value="SAM_ICMT"/>
    <property type="match status" value="1"/>
</dbReference>